<dbReference type="EC" id="3.2.2.9" evidence="2"/>
<evidence type="ECO:0000256" key="2">
    <source>
        <dbReference type="ARBA" id="ARBA00011974"/>
    </source>
</evidence>
<dbReference type="Gene3D" id="3.40.50.1580">
    <property type="entry name" value="Nucleoside phosphorylase domain"/>
    <property type="match status" value="1"/>
</dbReference>
<evidence type="ECO:0000256" key="1">
    <source>
        <dbReference type="ARBA" id="ARBA00004945"/>
    </source>
</evidence>
<evidence type="ECO:0000259" key="6">
    <source>
        <dbReference type="Pfam" id="PF01048"/>
    </source>
</evidence>
<dbReference type="AlphaFoldDB" id="A0A097SST3"/>
<dbReference type="InterPro" id="IPR035994">
    <property type="entry name" value="Nucleoside_phosphorylase_sf"/>
</dbReference>
<proteinExistence type="predicted"/>
<keyword evidence="5" id="KW-0486">Methionine biosynthesis</keyword>
<dbReference type="PANTHER" id="PTHR46832:SF1">
    <property type="entry name" value="5'-METHYLTHIOADENOSINE_S-ADENOSYLHOMOCYSTEINE NUCLEOSIDASE"/>
    <property type="match status" value="1"/>
</dbReference>
<keyword evidence="8" id="KW-1185">Reference proteome</keyword>
<feature type="domain" description="Nucleoside phosphorylase" evidence="6">
    <location>
        <begin position="9"/>
        <end position="230"/>
    </location>
</feature>
<dbReference type="STRING" id="1318617.MGM1_2890"/>
<accession>A0A097SST3</accession>
<dbReference type="HOGENOM" id="CLU_031248_2_2_14"/>
<name>A0A097SST3_9BACT</name>
<dbReference type="InterPro" id="IPR000845">
    <property type="entry name" value="Nucleoside_phosphorylase_d"/>
</dbReference>
<dbReference type="PANTHER" id="PTHR46832">
    <property type="entry name" value="5'-METHYLTHIOADENOSINE/S-ADENOSYLHOMOCYSTEINE NUCLEOSIDASE"/>
    <property type="match status" value="1"/>
</dbReference>
<dbReference type="GO" id="GO:0019284">
    <property type="term" value="P:L-methionine salvage from S-adenosylmethionine"/>
    <property type="evidence" value="ECO:0007669"/>
    <property type="project" value="TreeGrafter"/>
</dbReference>
<keyword evidence="3" id="KW-0028">Amino-acid biosynthesis</keyword>
<dbReference type="UniPathway" id="UPA00904">
    <property type="reaction ID" value="UER00871"/>
</dbReference>
<dbReference type="GO" id="GO:0005829">
    <property type="term" value="C:cytosol"/>
    <property type="evidence" value="ECO:0007669"/>
    <property type="project" value="TreeGrafter"/>
</dbReference>
<dbReference type="GO" id="GO:0019509">
    <property type="term" value="P:L-methionine salvage from methylthioadenosine"/>
    <property type="evidence" value="ECO:0007669"/>
    <property type="project" value="UniProtKB-UniPathway"/>
</dbReference>
<keyword evidence="4" id="KW-0378">Hydrolase</keyword>
<dbReference type="Proteomes" id="UP000030066">
    <property type="component" value="Chromosome"/>
</dbReference>
<evidence type="ECO:0000256" key="3">
    <source>
        <dbReference type="ARBA" id="ARBA00022605"/>
    </source>
</evidence>
<dbReference type="CDD" id="cd09008">
    <property type="entry name" value="MTAN"/>
    <property type="match status" value="1"/>
</dbReference>
<evidence type="ECO:0000313" key="7">
    <source>
        <dbReference type="EMBL" id="AIV03662.1"/>
    </source>
</evidence>
<organism evidence="7 8">
    <name type="scientific">Candidatus Malacoplasma girerdii</name>
    <dbReference type="NCBI Taxonomy" id="1318617"/>
    <lineage>
        <taxon>Bacteria</taxon>
        <taxon>Bacillati</taxon>
        <taxon>Mycoplasmatota</taxon>
        <taxon>Mycoplasmoidales</taxon>
        <taxon>Mycoplasmoidaceae</taxon>
        <taxon>Malacoplasma</taxon>
    </lineage>
</organism>
<dbReference type="SUPFAM" id="SSF53167">
    <property type="entry name" value="Purine and uridine phosphorylases"/>
    <property type="match status" value="1"/>
</dbReference>
<sequence>MLNFKYKKIAFLVAFNDEVDLSLVKKWSKKNVSSMTLYHNKTAKKEYFLIITGAGKTNAAIATTYLIHVAKVDAIINIGTAGKHTGNLYHNQIALISKSTYGDVDATEFGYKYGQLPQGLNYYSINNSFNDQIKLHLLTYFKNNLKINCTVATSDSFINQKNQIHYHLTKSIHLVDMEANSINQVCYLSKFKNIAIIKVVSDIVNETKNQWQETIDITKKTITDVIKSLII</sequence>
<dbReference type="KEGG" id="mgj:MGM1_2890"/>
<dbReference type="EMBL" id="CP007711">
    <property type="protein sequence ID" value="AIV03662.1"/>
    <property type="molecule type" value="Genomic_DNA"/>
</dbReference>
<dbReference type="eggNOG" id="COG0775">
    <property type="taxonomic scope" value="Bacteria"/>
</dbReference>
<evidence type="ECO:0000313" key="8">
    <source>
        <dbReference type="Proteomes" id="UP000030066"/>
    </source>
</evidence>
<evidence type="ECO:0000256" key="5">
    <source>
        <dbReference type="ARBA" id="ARBA00023167"/>
    </source>
</evidence>
<dbReference type="GO" id="GO:0008930">
    <property type="term" value="F:methylthioadenosine nucleosidase activity"/>
    <property type="evidence" value="ECO:0007669"/>
    <property type="project" value="InterPro"/>
</dbReference>
<protein>
    <recommendedName>
        <fullName evidence="2">adenosylhomocysteine nucleosidase</fullName>
        <ecNumber evidence="2">3.2.2.9</ecNumber>
    </recommendedName>
</protein>
<dbReference type="InterPro" id="IPR010049">
    <property type="entry name" value="MTA_SAH_Nsdase"/>
</dbReference>
<dbReference type="GO" id="GO:0009164">
    <property type="term" value="P:nucleoside catabolic process"/>
    <property type="evidence" value="ECO:0007669"/>
    <property type="project" value="InterPro"/>
</dbReference>
<comment type="pathway">
    <text evidence="1">Amino-acid biosynthesis; L-methionine biosynthesis via salvage pathway; S-methyl-5-thio-alpha-D-ribose 1-phosphate from S-methyl-5'-thioadenosine (hydrolase route): step 1/2.</text>
</comment>
<dbReference type="GO" id="GO:0008782">
    <property type="term" value="F:adenosylhomocysteine nucleosidase activity"/>
    <property type="evidence" value="ECO:0007669"/>
    <property type="project" value="UniProtKB-EC"/>
</dbReference>
<reference evidence="7 8" key="1">
    <citation type="journal article" date="2014" name="PLoS ONE">
        <title>An emerging Mycoplasma associated with trichomoniasis, vaginal infection and disease.</title>
        <authorList>
            <consortium name="Vaginal Microbiome Consortium"/>
            <person name="Fettweis J.M."/>
            <person name="Serrano M.G."/>
            <person name="Huang B."/>
            <person name="Brooks J.P."/>
            <person name="Glascock A.L."/>
            <person name="Sheth N.U."/>
            <person name="Strauss J.F.III."/>
            <person name="Jefferson K.K."/>
            <person name="Buck G.A."/>
        </authorList>
    </citation>
    <scope>NUCLEOTIDE SEQUENCE [LARGE SCALE GENOMIC DNA]</scope>
    <source>
        <strain evidence="7 8">VCU_M1</strain>
    </source>
</reference>
<dbReference type="NCBIfam" id="TIGR01704">
    <property type="entry name" value="MTA_SAH-Nsdase"/>
    <property type="match status" value="1"/>
</dbReference>
<dbReference type="Pfam" id="PF01048">
    <property type="entry name" value="PNP_UDP_1"/>
    <property type="match status" value="1"/>
</dbReference>
<gene>
    <name evidence="7" type="primary">pfs</name>
    <name evidence="7" type="ORF">MGM1_2890</name>
</gene>
<evidence type="ECO:0000256" key="4">
    <source>
        <dbReference type="ARBA" id="ARBA00022801"/>
    </source>
</evidence>